<feature type="compositionally biased region" description="Polar residues" evidence="16">
    <location>
        <begin position="286"/>
        <end position="295"/>
    </location>
</feature>
<comment type="caution">
    <text evidence="21">The sequence shown here is derived from an EMBL/GenBank/DDBJ whole genome shotgun (WGS) entry which is preliminary data.</text>
</comment>
<evidence type="ECO:0000313" key="22">
    <source>
        <dbReference type="Proteomes" id="UP001431783"/>
    </source>
</evidence>
<dbReference type="Pfam" id="PF15613">
    <property type="entry name" value="WSD"/>
    <property type="match status" value="1"/>
</dbReference>
<evidence type="ECO:0000256" key="1">
    <source>
        <dbReference type="ARBA" id="ARBA00004123"/>
    </source>
</evidence>
<feature type="region of interest" description="Disordered" evidence="16">
    <location>
        <begin position="1116"/>
        <end position="1170"/>
    </location>
</feature>
<organism evidence="21 22">
    <name type="scientific">Henosepilachna vigintioctopunctata</name>
    <dbReference type="NCBI Taxonomy" id="420089"/>
    <lineage>
        <taxon>Eukaryota</taxon>
        <taxon>Metazoa</taxon>
        <taxon>Ecdysozoa</taxon>
        <taxon>Arthropoda</taxon>
        <taxon>Hexapoda</taxon>
        <taxon>Insecta</taxon>
        <taxon>Pterygota</taxon>
        <taxon>Neoptera</taxon>
        <taxon>Endopterygota</taxon>
        <taxon>Coleoptera</taxon>
        <taxon>Polyphaga</taxon>
        <taxon>Cucujiformia</taxon>
        <taxon>Coccinelloidea</taxon>
        <taxon>Coccinellidae</taxon>
        <taxon>Epilachninae</taxon>
        <taxon>Epilachnini</taxon>
        <taxon>Henosepilachna</taxon>
    </lineage>
</organism>
<evidence type="ECO:0000256" key="12">
    <source>
        <dbReference type="PROSITE-ProRule" id="PRU00035"/>
    </source>
</evidence>
<evidence type="ECO:0000256" key="16">
    <source>
        <dbReference type="SAM" id="MobiDB-lite"/>
    </source>
</evidence>
<gene>
    <name evidence="21" type="ORF">WA026_003084</name>
</gene>
<protein>
    <recommendedName>
        <fullName evidence="11">Bromodomain adjacent to zinc finger domain protein 1A</fullName>
    </recommendedName>
</protein>
<dbReference type="GO" id="GO:0045740">
    <property type="term" value="P:positive regulation of DNA replication"/>
    <property type="evidence" value="ECO:0007669"/>
    <property type="project" value="TreeGrafter"/>
</dbReference>
<dbReference type="SMART" id="SM00571">
    <property type="entry name" value="DDT"/>
    <property type="match status" value="1"/>
</dbReference>
<dbReference type="InterPro" id="IPR028941">
    <property type="entry name" value="WHIM2_dom"/>
</dbReference>
<dbReference type="GO" id="GO:0031445">
    <property type="term" value="P:regulation of heterochromatin formation"/>
    <property type="evidence" value="ECO:0007669"/>
    <property type="project" value="TreeGrafter"/>
</dbReference>
<dbReference type="InterPro" id="IPR047171">
    <property type="entry name" value="BAZ1A"/>
</dbReference>
<evidence type="ECO:0000313" key="21">
    <source>
        <dbReference type="EMBL" id="KAK9869330.1"/>
    </source>
</evidence>
<dbReference type="SMART" id="SM00297">
    <property type="entry name" value="BROMO"/>
    <property type="match status" value="1"/>
</dbReference>
<dbReference type="InterPro" id="IPR013083">
    <property type="entry name" value="Znf_RING/FYVE/PHD"/>
</dbReference>
<dbReference type="GO" id="GO:0008270">
    <property type="term" value="F:zinc ion binding"/>
    <property type="evidence" value="ECO:0007669"/>
    <property type="project" value="UniProtKB-KW"/>
</dbReference>
<evidence type="ECO:0000256" key="8">
    <source>
        <dbReference type="ARBA" id="ARBA00023117"/>
    </source>
</evidence>
<keyword evidence="3" id="KW-0479">Metal-binding</keyword>
<proteinExistence type="predicted"/>
<evidence type="ECO:0000256" key="13">
    <source>
        <dbReference type="PROSITE-ProRule" id="PRU00146"/>
    </source>
</evidence>
<evidence type="ECO:0000256" key="14">
    <source>
        <dbReference type="PROSITE-ProRule" id="PRU00475"/>
    </source>
</evidence>
<evidence type="ECO:0000256" key="11">
    <source>
        <dbReference type="ARBA" id="ARBA00068253"/>
    </source>
</evidence>
<keyword evidence="22" id="KW-1185">Reference proteome</keyword>
<dbReference type="InterPro" id="IPR011011">
    <property type="entry name" value="Znf_FYVE_PHD"/>
</dbReference>
<sequence>MPLLKKRSFERSSAPEFLRDDEEVFFCEITNEIFRNYEEFAERMLLCTSMVWTCSMTGKSNLTYEEALESEENARKSIKEFPYELRIPVLYIASKTNRKGFGEMAEDVFLYCKDRYFIGEKLETSFTGNKWVESHVLQVLPPTEDVLKASSPQNGGVVKHSNYPASLYKYEIEHLDAEDEDISEIMIVDFNQIRRKKLTFNREKCKLYLKQFVEQDDRGHCVIKPSTLKDFGIEKMTFDKIFAGPEPHFDSSKKVEKRLPESKKAVTAVNGKKSRQETLAKYLTKMNGTKNNGSNDIKKKNEQKSSEQKADLLLQMEKRKEEFENSRKKKEEEKLAEKEKKKQVHLELSNQLKEWTKVRDDLELENQQALPIFSPIKSKIPDRYIGDVLMVMEFIKSFEKILKTRNFFQAGVTFEIMERALLEEEVAGPLIDLIQMLLTALFREQEEENSEYSMQLAKPSFLRQIDVNNMTLEGAVKFAILAAKWPKEHQGLSVRNLPLYSLTVSEVLRLHLLSSGAKLQESGERGRFTQRGGYNCTDDPGLYLRFKKPHILRMLAVKNVVQLRIKDKLAILTCLMEQLLTYSDIRDTIEDRIEKNRQVKLELKMSQISERKRENEYNAALRNMKRDAKTNKQDPKVTEQEVERLNAANEKRKLQSDRQKETYMKSAYDKEMFLGMDRAYRKYYKLESLPGVFIDSAEDQPGHCLIEPVKHIPELVNADKTAVADYFRNYLETVMNGGIGKTPSKMNGHSTTVEKDEDSFNKFLMCSSNENTCIVHSKNRHDSWRFLPSTDTLEELVKALNTRGFRESELLQMLQNDKDSLTKFIKNTPVQQLNPNLVVSEEDAKLKVATRGKKNYMDANFGFPPAPPSRRSCRTPLPTTFWKWRKRSTLVALDYNNFNRDIVRREYAENGDIKTEAGDDEDEEIGPDVKKKCGNFDPGTYLGTSPGGCGDGTTDSEDEEKEPGQSKEVKTAVECLAIALAQVAQSVEPKFLQKPLGDSSDKNLATYIPSRNRLENWEQSLLTSTSFSQVFLHYSTLDSCIMWNRSTLLAKCKICRRQKDSENMLLCDSCNLGHHLYCLKPKLTSIPKGDWFCDKCTVAKEKEKRKAGSEIMPKKKRRLFKEEEQEEEEEVEDVKEDTDQEEEESEEEKEESDEEEEEDNSDNEEDESASKVELCSSCNSGGVMITCDACGTFYHKECVDPPIRRVKANWVCHDCKNTPKEDREEYVEHKNNNNTRSSRSRRSDRDSKRKEFAEDSDAEESHHKNSKRKRSYRRESGRDDLPLHNAALQDLLTEVMKHPDAWPFLRPVQKNEVPDYHDVISNPMDFGTIKYKLNMGEYNTDAQLMYDSALVFQNCNTYNEMDSEIYRCGVRLLESFRRKCKELGLKIPGNDQQEESNKRRRRKLY</sequence>
<evidence type="ECO:0000259" key="19">
    <source>
        <dbReference type="PROSITE" id="PS50827"/>
    </source>
</evidence>
<evidence type="ECO:0000256" key="6">
    <source>
        <dbReference type="ARBA" id="ARBA00023015"/>
    </source>
</evidence>
<dbReference type="GO" id="GO:0008623">
    <property type="term" value="C:CHRAC"/>
    <property type="evidence" value="ECO:0007669"/>
    <property type="project" value="TreeGrafter"/>
</dbReference>
<dbReference type="Pfam" id="PF02791">
    <property type="entry name" value="DDT"/>
    <property type="match status" value="1"/>
</dbReference>
<dbReference type="InterPro" id="IPR001965">
    <property type="entry name" value="Znf_PHD"/>
</dbReference>
<dbReference type="GO" id="GO:0006338">
    <property type="term" value="P:chromatin remodeling"/>
    <property type="evidence" value="ECO:0007669"/>
    <property type="project" value="InterPro"/>
</dbReference>
<dbReference type="Gene3D" id="3.30.40.10">
    <property type="entry name" value="Zinc/RING finger domain, C3HC4 (zinc finger)"/>
    <property type="match status" value="2"/>
</dbReference>
<evidence type="ECO:0000256" key="2">
    <source>
        <dbReference type="ARBA" id="ARBA00022553"/>
    </source>
</evidence>
<dbReference type="PROSITE" id="PS01359">
    <property type="entry name" value="ZF_PHD_1"/>
    <property type="match status" value="2"/>
</dbReference>
<feature type="domain" description="WAC" evidence="20">
    <location>
        <begin position="22"/>
        <end position="130"/>
    </location>
</feature>
<dbReference type="GO" id="GO:0003677">
    <property type="term" value="F:DNA binding"/>
    <property type="evidence" value="ECO:0007669"/>
    <property type="project" value="TreeGrafter"/>
</dbReference>
<evidence type="ECO:0000259" key="18">
    <source>
        <dbReference type="PROSITE" id="PS50016"/>
    </source>
</evidence>
<dbReference type="PANTHER" id="PTHR46510:SF1">
    <property type="entry name" value="BROMODOMAIN ADJACENT TO ZINC FINGER DOMAIN PROTEIN 1A"/>
    <property type="match status" value="1"/>
</dbReference>
<keyword evidence="10 14" id="KW-0539">Nucleus</keyword>
<keyword evidence="4 13" id="KW-0863">Zinc-finger</keyword>
<feature type="region of interest" description="Disordered" evidence="16">
    <location>
        <begin position="284"/>
        <end position="308"/>
    </location>
</feature>
<dbReference type="InterPro" id="IPR013136">
    <property type="entry name" value="WSTF_Acf1_Cbp146"/>
</dbReference>
<dbReference type="GO" id="GO:0000228">
    <property type="term" value="C:nuclear chromosome"/>
    <property type="evidence" value="ECO:0007669"/>
    <property type="project" value="TreeGrafter"/>
</dbReference>
<keyword evidence="8 12" id="KW-0103">Bromodomain</keyword>
<dbReference type="GO" id="GO:0006355">
    <property type="term" value="P:regulation of DNA-templated transcription"/>
    <property type="evidence" value="ECO:0007669"/>
    <property type="project" value="TreeGrafter"/>
</dbReference>
<dbReference type="InterPro" id="IPR001487">
    <property type="entry name" value="Bromodomain"/>
</dbReference>
<keyword evidence="2" id="KW-0597">Phosphoprotein</keyword>
<name>A0AAW1TNK8_9CUCU</name>
<dbReference type="InterPro" id="IPR036427">
    <property type="entry name" value="Bromodomain-like_sf"/>
</dbReference>
<dbReference type="PROSITE" id="PS50827">
    <property type="entry name" value="DDT"/>
    <property type="match status" value="1"/>
</dbReference>
<dbReference type="SMART" id="SM00249">
    <property type="entry name" value="PHD"/>
    <property type="match status" value="2"/>
</dbReference>
<evidence type="ECO:0000256" key="9">
    <source>
        <dbReference type="ARBA" id="ARBA00023163"/>
    </source>
</evidence>
<dbReference type="Gene3D" id="1.20.920.10">
    <property type="entry name" value="Bromodomain-like"/>
    <property type="match status" value="1"/>
</dbReference>
<evidence type="ECO:0000259" key="17">
    <source>
        <dbReference type="PROSITE" id="PS50014"/>
    </source>
</evidence>
<comment type="subcellular location">
    <subcellularLocation>
        <location evidence="1 14">Nucleus</location>
    </subcellularLocation>
</comment>
<evidence type="ECO:0000256" key="15">
    <source>
        <dbReference type="SAM" id="Coils"/>
    </source>
</evidence>
<dbReference type="PROSITE" id="PS50016">
    <property type="entry name" value="ZF_PHD_2"/>
    <property type="match status" value="2"/>
</dbReference>
<evidence type="ECO:0000256" key="7">
    <source>
        <dbReference type="ARBA" id="ARBA00023054"/>
    </source>
</evidence>
<feature type="compositionally biased region" description="Acidic residues" evidence="16">
    <location>
        <begin position="1123"/>
        <end position="1167"/>
    </location>
</feature>
<feature type="domain" description="Bromo" evidence="17">
    <location>
        <begin position="1296"/>
        <end position="1366"/>
    </location>
</feature>
<keyword evidence="9" id="KW-0804">Transcription</keyword>
<dbReference type="Pfam" id="PF00439">
    <property type="entry name" value="Bromodomain"/>
    <property type="match status" value="1"/>
</dbReference>
<dbReference type="InterPro" id="IPR018501">
    <property type="entry name" value="DDT_dom"/>
</dbReference>
<dbReference type="PANTHER" id="PTHR46510">
    <property type="entry name" value="BROMODOMAIN ADJACENT TO ZINC FINGER DOMAIN PROTEIN 1A"/>
    <property type="match status" value="1"/>
</dbReference>
<feature type="domain" description="PHD-type" evidence="18">
    <location>
        <begin position="1172"/>
        <end position="1218"/>
    </location>
</feature>
<feature type="domain" description="DDT" evidence="19">
    <location>
        <begin position="382"/>
        <end position="447"/>
    </location>
</feature>
<keyword evidence="5" id="KW-0862">Zinc</keyword>
<dbReference type="SUPFAM" id="SSF47370">
    <property type="entry name" value="Bromodomain"/>
    <property type="match status" value="1"/>
</dbReference>
<evidence type="ECO:0000256" key="10">
    <source>
        <dbReference type="ARBA" id="ARBA00023242"/>
    </source>
</evidence>
<dbReference type="InterPro" id="IPR028942">
    <property type="entry name" value="WHIM1_dom"/>
</dbReference>
<evidence type="ECO:0000256" key="4">
    <source>
        <dbReference type="ARBA" id="ARBA00022771"/>
    </source>
</evidence>
<dbReference type="InterPro" id="IPR019786">
    <property type="entry name" value="Zinc_finger_PHD-type_CS"/>
</dbReference>
<dbReference type="EMBL" id="JARQZJ010000001">
    <property type="protein sequence ID" value="KAK9869330.1"/>
    <property type="molecule type" value="Genomic_DNA"/>
</dbReference>
<dbReference type="FunFam" id="3.30.40.10:FF:000300">
    <property type="entry name" value="Bromodomain adjacent to zinc finger domain protein 1A"/>
    <property type="match status" value="1"/>
</dbReference>
<evidence type="ECO:0000256" key="3">
    <source>
        <dbReference type="ARBA" id="ARBA00022723"/>
    </source>
</evidence>
<dbReference type="PRINTS" id="PR00503">
    <property type="entry name" value="BROMODOMAIN"/>
</dbReference>
<feature type="compositionally biased region" description="Basic and acidic residues" evidence="16">
    <location>
        <begin position="296"/>
        <end position="308"/>
    </location>
</feature>
<dbReference type="InterPro" id="IPR019787">
    <property type="entry name" value="Znf_PHD-finger"/>
</dbReference>
<feature type="coiled-coil region" evidence="15">
    <location>
        <begin position="313"/>
        <end position="365"/>
    </location>
</feature>
<dbReference type="PROSITE" id="PS51136">
    <property type="entry name" value="WAC"/>
    <property type="match status" value="1"/>
</dbReference>
<dbReference type="Pfam" id="PF15612">
    <property type="entry name" value="WHIM1"/>
    <property type="match status" value="1"/>
</dbReference>
<dbReference type="SUPFAM" id="SSF57903">
    <property type="entry name" value="FYVE/PHD zinc finger"/>
    <property type="match status" value="2"/>
</dbReference>
<keyword evidence="6" id="KW-0805">Transcription regulation</keyword>
<dbReference type="Proteomes" id="UP001431783">
    <property type="component" value="Unassembled WGS sequence"/>
</dbReference>
<keyword evidence="7 15" id="KW-0175">Coiled coil</keyword>
<feature type="compositionally biased region" description="Basic and acidic residues" evidence="16">
    <location>
        <begin position="1241"/>
        <end position="1263"/>
    </location>
</feature>
<reference evidence="21 22" key="1">
    <citation type="submission" date="2023-03" db="EMBL/GenBank/DDBJ databases">
        <title>Genome insight into feeding habits of ladybird beetles.</title>
        <authorList>
            <person name="Li H.-S."/>
            <person name="Huang Y.-H."/>
            <person name="Pang H."/>
        </authorList>
    </citation>
    <scope>NUCLEOTIDE SEQUENCE [LARGE SCALE GENOMIC DNA]</scope>
    <source>
        <strain evidence="21">SYSU_2023b</strain>
        <tissue evidence="21">Whole body</tissue>
    </source>
</reference>
<feature type="domain" description="PHD-type" evidence="18">
    <location>
        <begin position="1049"/>
        <end position="1099"/>
    </location>
</feature>
<feature type="compositionally biased region" description="Basic and acidic residues" evidence="16">
    <location>
        <begin position="1221"/>
        <end position="1231"/>
    </location>
</feature>
<dbReference type="PROSITE" id="PS50014">
    <property type="entry name" value="BROMODOMAIN_2"/>
    <property type="match status" value="1"/>
</dbReference>
<evidence type="ECO:0000256" key="5">
    <source>
        <dbReference type="ARBA" id="ARBA00022833"/>
    </source>
</evidence>
<feature type="region of interest" description="Disordered" evidence="16">
    <location>
        <begin position="1221"/>
        <end position="1280"/>
    </location>
</feature>
<dbReference type="Pfam" id="PF10537">
    <property type="entry name" value="WAC_Acf1_DNA_bd"/>
    <property type="match status" value="1"/>
</dbReference>
<evidence type="ECO:0000259" key="20">
    <source>
        <dbReference type="PROSITE" id="PS51136"/>
    </source>
</evidence>
<accession>A0AAW1TNK8</accession>
<dbReference type="Pfam" id="PF00628">
    <property type="entry name" value="PHD"/>
    <property type="match status" value="2"/>
</dbReference>
<feature type="region of interest" description="Disordered" evidence="16">
    <location>
        <begin position="914"/>
        <end position="967"/>
    </location>
</feature>